<organism evidence="3 4">
    <name type="scientific">Gordonia westfalica</name>
    <dbReference type="NCBI Taxonomy" id="158898"/>
    <lineage>
        <taxon>Bacteria</taxon>
        <taxon>Bacillati</taxon>
        <taxon>Actinomycetota</taxon>
        <taxon>Actinomycetes</taxon>
        <taxon>Mycobacteriales</taxon>
        <taxon>Gordoniaceae</taxon>
        <taxon>Gordonia</taxon>
    </lineage>
</organism>
<dbReference type="Proteomes" id="UP000183180">
    <property type="component" value="Unassembled WGS sequence"/>
</dbReference>
<dbReference type="AlphaFoldDB" id="A0A1H2KA49"/>
<evidence type="ECO:0000313" key="4">
    <source>
        <dbReference type="Proteomes" id="UP000183180"/>
    </source>
</evidence>
<evidence type="ECO:0000313" key="3">
    <source>
        <dbReference type="EMBL" id="SDU65590.1"/>
    </source>
</evidence>
<feature type="transmembrane region" description="Helical" evidence="2">
    <location>
        <begin position="50"/>
        <end position="69"/>
    </location>
</feature>
<sequence length="452" mass="50071">MGDTGAMASTVIEGAAGQPEGTPKAPSAPGFGGDGAGDAGRRRDLRKMKAVATGFLVFAAVVYLFTRYLEHRDGADVAAWVGYVQAASEAGMVGALADWFAVTALFRHPLGIPIPHTALIRKKKDDIGDQLGGFIEENFMTPEVVVYRAEQIDLPRRLSTWVADPRNAPRISGEAARAIQLASEMLRDEDVEQLIQAALKWVAEPQWAPPTGRILEQLIAEDRLEPVFQMLCDRAHEWAIGSQDLIDRVVDRDGPQWTPKFVNTLVGDKIHRELVEFTYKVRSDPDHELRRAMHEFVEKFADDLQTDPEMIAKFEAIKIELIGRDEVTGAASTAWKTGKAVIEQMLDDPNSTLRNTLSDSIIQLATRIRDDRPLQEKMNGWVARVAHHIAANYSQEIISVITETVRGWDADDTSRKIELQVGRDLQFIRINGTVVGALAGLVIHTTSVLIFH</sequence>
<gene>
    <name evidence="3" type="ORF">SAMN04488548_1343026</name>
</gene>
<dbReference type="STRING" id="158898.SAMN04488548_1343026"/>
<dbReference type="InterPro" id="IPR007383">
    <property type="entry name" value="DUF445"/>
</dbReference>
<dbReference type="EMBL" id="FNLM01000034">
    <property type="protein sequence ID" value="SDU65590.1"/>
    <property type="molecule type" value="Genomic_DNA"/>
</dbReference>
<keyword evidence="2" id="KW-0812">Transmembrane</keyword>
<accession>A0A1H2KA49</accession>
<name>A0A1H2KA49_9ACTN</name>
<feature type="region of interest" description="Disordered" evidence="1">
    <location>
        <begin position="14"/>
        <end position="39"/>
    </location>
</feature>
<keyword evidence="2" id="KW-0472">Membrane</keyword>
<protein>
    <submittedName>
        <fullName evidence="3">Uncharacterized membrane-anchored protein YjiN, DUF445 family</fullName>
    </submittedName>
</protein>
<dbReference type="Pfam" id="PF04286">
    <property type="entry name" value="DUF445"/>
    <property type="match status" value="1"/>
</dbReference>
<evidence type="ECO:0000256" key="2">
    <source>
        <dbReference type="SAM" id="Phobius"/>
    </source>
</evidence>
<keyword evidence="2" id="KW-1133">Transmembrane helix</keyword>
<dbReference type="PANTHER" id="PTHR38442">
    <property type="entry name" value="INNER MEMBRANE PROTEIN-RELATED"/>
    <property type="match status" value="1"/>
</dbReference>
<proteinExistence type="predicted"/>
<dbReference type="GO" id="GO:0005886">
    <property type="term" value="C:plasma membrane"/>
    <property type="evidence" value="ECO:0007669"/>
    <property type="project" value="TreeGrafter"/>
</dbReference>
<evidence type="ECO:0000256" key="1">
    <source>
        <dbReference type="SAM" id="MobiDB-lite"/>
    </source>
</evidence>
<dbReference type="PANTHER" id="PTHR38442:SF1">
    <property type="entry name" value="INNER MEMBRANE PROTEIN"/>
    <property type="match status" value="1"/>
</dbReference>
<reference evidence="3 4" key="1">
    <citation type="submission" date="2016-10" db="EMBL/GenBank/DDBJ databases">
        <authorList>
            <person name="de Groot N.N."/>
        </authorList>
    </citation>
    <scope>NUCLEOTIDE SEQUENCE [LARGE SCALE GENOMIC DNA]</scope>
    <source>
        <strain evidence="3 4">DSM 44215</strain>
    </source>
</reference>